<gene>
    <name evidence="2" type="ORF">A2127_00105</name>
</gene>
<evidence type="ECO:0000313" key="2">
    <source>
        <dbReference type="EMBL" id="OGG39594.1"/>
    </source>
</evidence>
<dbReference type="EMBL" id="MFKI01000006">
    <property type="protein sequence ID" value="OGG39594.1"/>
    <property type="molecule type" value="Genomic_DNA"/>
</dbReference>
<evidence type="ECO:0008006" key="4">
    <source>
        <dbReference type="Google" id="ProtNLM"/>
    </source>
</evidence>
<organism evidence="2 3">
    <name type="scientific">Candidatus Jorgensenbacteria bacterium GWC1_48_12</name>
    <dbReference type="NCBI Taxonomy" id="1798469"/>
    <lineage>
        <taxon>Bacteria</taxon>
        <taxon>Candidatus Joergenseniibacteriota</taxon>
    </lineage>
</organism>
<dbReference type="AlphaFoldDB" id="A0A1F6BRN6"/>
<dbReference type="SUPFAM" id="SSF50978">
    <property type="entry name" value="WD40 repeat-like"/>
    <property type="match status" value="1"/>
</dbReference>
<keyword evidence="1" id="KW-1133">Transmembrane helix</keyword>
<sequence length="453" mass="50659">MKRRLRNILFSIFVLFFMVLGGYLIFIAQGFVVNLKELRIEKTGAIFLKFAPRDAALSIDGEKTDYTQSGFLESNGLIVKDLVPGSYDLKLSKDGYHDWGKNLEVQSGLITSESHINLWPKTLPAETLIKENVRDFWLTSEGVVHKNGNNRIIFNDLVIRGNDVALSDSDSKILITKEREDYFLVDLKDSRSAVNLTHLFNSLKQRQLALSGTVPITEIFFHPFSPNKIVIASKTSLYTIDVKKVEIDKLVTLDEIKSVALSVSDALILDGNDDLMIINLPLKTSLNERVKMEPAEIFTTNSDGTSVFVLTPAGELKVYRRSPGKTDTLAANVREFEISPEEKRIAVITLGNELKIAYPEEFEGDVKSEAGTIVKIPDAFRGNIRKVSWLADSPNYLMLLEGNDLIVQEIDTRMPANRHLLQSGVLDYETEGKNIYILKVNGELTVSSTAEGV</sequence>
<evidence type="ECO:0000313" key="3">
    <source>
        <dbReference type="Proteomes" id="UP000179324"/>
    </source>
</evidence>
<comment type="caution">
    <text evidence="2">The sequence shown here is derived from an EMBL/GenBank/DDBJ whole genome shotgun (WGS) entry which is preliminary data.</text>
</comment>
<accession>A0A1F6BRN6</accession>
<proteinExistence type="predicted"/>
<dbReference type="Proteomes" id="UP000179324">
    <property type="component" value="Unassembled WGS sequence"/>
</dbReference>
<keyword evidence="1" id="KW-0472">Membrane</keyword>
<reference evidence="2 3" key="1">
    <citation type="journal article" date="2016" name="Nat. Commun.">
        <title>Thousands of microbial genomes shed light on interconnected biogeochemical processes in an aquifer system.</title>
        <authorList>
            <person name="Anantharaman K."/>
            <person name="Brown C.T."/>
            <person name="Hug L.A."/>
            <person name="Sharon I."/>
            <person name="Castelle C.J."/>
            <person name="Probst A.J."/>
            <person name="Thomas B.C."/>
            <person name="Singh A."/>
            <person name="Wilkins M.J."/>
            <person name="Karaoz U."/>
            <person name="Brodie E.L."/>
            <person name="Williams K.H."/>
            <person name="Hubbard S.S."/>
            <person name="Banfield J.F."/>
        </authorList>
    </citation>
    <scope>NUCLEOTIDE SEQUENCE [LARGE SCALE GENOMIC DNA]</scope>
</reference>
<name>A0A1F6BRN6_9BACT</name>
<keyword evidence="1" id="KW-0812">Transmembrane</keyword>
<protein>
    <recommendedName>
        <fullName evidence="4">PEGA domain-containing protein</fullName>
    </recommendedName>
</protein>
<dbReference type="InterPro" id="IPR036322">
    <property type="entry name" value="WD40_repeat_dom_sf"/>
</dbReference>
<feature type="transmembrane region" description="Helical" evidence="1">
    <location>
        <begin position="7"/>
        <end position="32"/>
    </location>
</feature>
<evidence type="ECO:0000256" key="1">
    <source>
        <dbReference type="SAM" id="Phobius"/>
    </source>
</evidence>